<keyword evidence="3" id="KW-0547">Nucleotide-binding</keyword>
<dbReference type="GO" id="GO:0030182">
    <property type="term" value="P:neuron differentiation"/>
    <property type="evidence" value="ECO:0007669"/>
    <property type="project" value="TreeGrafter"/>
</dbReference>
<dbReference type="GO" id="GO:0005524">
    <property type="term" value="F:ATP binding"/>
    <property type="evidence" value="ECO:0007669"/>
    <property type="project" value="UniProtKB-KW"/>
</dbReference>
<keyword evidence="2" id="KW-0436">Ligase</keyword>
<evidence type="ECO:0000313" key="10">
    <source>
        <dbReference type="Proteomes" id="UP001142055"/>
    </source>
</evidence>
<dbReference type="SUPFAM" id="SSF56801">
    <property type="entry name" value="Acetyl-CoA synthetase-like"/>
    <property type="match status" value="1"/>
</dbReference>
<comment type="caution">
    <text evidence="9">The sequence shown here is derived from an EMBL/GenBank/DDBJ whole genome shotgun (WGS) entry which is preliminary data.</text>
</comment>
<accession>A0A9Q0RMZ8</accession>
<evidence type="ECO:0000256" key="2">
    <source>
        <dbReference type="ARBA" id="ARBA00022598"/>
    </source>
</evidence>
<dbReference type="InterPro" id="IPR042099">
    <property type="entry name" value="ANL_N_sf"/>
</dbReference>
<reference evidence="9" key="1">
    <citation type="submission" date="2022-12" db="EMBL/GenBank/DDBJ databases">
        <title>Genome assemblies of Blomia tropicalis.</title>
        <authorList>
            <person name="Cui Y."/>
        </authorList>
    </citation>
    <scope>NUCLEOTIDE SEQUENCE</scope>
    <source>
        <tissue evidence="9">Adult mites</tissue>
    </source>
</reference>
<evidence type="ECO:0000259" key="8">
    <source>
        <dbReference type="Pfam" id="PF00501"/>
    </source>
</evidence>
<keyword evidence="4" id="KW-0443">Lipid metabolism</keyword>
<feature type="domain" description="AMP-dependent synthetase/ligase" evidence="8">
    <location>
        <begin position="75"/>
        <end position="495"/>
    </location>
</feature>
<keyword evidence="4" id="KW-0276">Fatty acid metabolism</keyword>
<dbReference type="AlphaFoldDB" id="A0A9Q0RMZ8"/>
<evidence type="ECO:0000256" key="1">
    <source>
        <dbReference type="ARBA" id="ARBA00006432"/>
    </source>
</evidence>
<keyword evidence="10" id="KW-1185">Reference proteome</keyword>
<dbReference type="InterPro" id="IPR020845">
    <property type="entry name" value="AMP-binding_CS"/>
</dbReference>
<dbReference type="Pfam" id="PF00501">
    <property type="entry name" value="AMP-binding"/>
    <property type="match status" value="1"/>
</dbReference>
<name>A0A9Q0RMZ8_BLOTA</name>
<keyword evidence="5" id="KW-0067">ATP-binding</keyword>
<protein>
    <recommendedName>
        <fullName evidence="6">long-chain-fatty-acid--CoA ligase</fullName>
        <ecNumber evidence="6">6.2.1.3</ecNumber>
    </recommendedName>
</protein>
<dbReference type="GO" id="GO:0005783">
    <property type="term" value="C:endoplasmic reticulum"/>
    <property type="evidence" value="ECO:0007669"/>
    <property type="project" value="TreeGrafter"/>
</dbReference>
<gene>
    <name evidence="9" type="ORF">RDWZM_006096</name>
</gene>
<comment type="similarity">
    <text evidence="1">Belongs to the ATP-dependent AMP-binding enzyme family.</text>
</comment>
<evidence type="ECO:0000256" key="6">
    <source>
        <dbReference type="ARBA" id="ARBA00026121"/>
    </source>
</evidence>
<evidence type="ECO:0000313" key="9">
    <source>
        <dbReference type="EMBL" id="KAJ6220284.1"/>
    </source>
</evidence>
<dbReference type="GO" id="GO:0035336">
    <property type="term" value="P:long-chain fatty-acyl-CoA metabolic process"/>
    <property type="evidence" value="ECO:0007669"/>
    <property type="project" value="TreeGrafter"/>
</dbReference>
<evidence type="ECO:0000256" key="3">
    <source>
        <dbReference type="ARBA" id="ARBA00022741"/>
    </source>
</evidence>
<dbReference type="InterPro" id="IPR000873">
    <property type="entry name" value="AMP-dep_synth/lig_dom"/>
</dbReference>
<comment type="catalytic activity">
    <reaction evidence="7">
        <text>a long-chain fatty acid + ATP + CoA = a long-chain fatty acyl-CoA + AMP + diphosphate</text>
        <dbReference type="Rhea" id="RHEA:15421"/>
        <dbReference type="ChEBI" id="CHEBI:30616"/>
        <dbReference type="ChEBI" id="CHEBI:33019"/>
        <dbReference type="ChEBI" id="CHEBI:57287"/>
        <dbReference type="ChEBI" id="CHEBI:57560"/>
        <dbReference type="ChEBI" id="CHEBI:83139"/>
        <dbReference type="ChEBI" id="CHEBI:456215"/>
        <dbReference type="EC" id="6.2.1.3"/>
    </reaction>
</comment>
<dbReference type="OMA" id="PLFTYFM"/>
<dbReference type="EMBL" id="JAPWDV010000002">
    <property type="protein sequence ID" value="KAJ6220284.1"/>
    <property type="molecule type" value="Genomic_DNA"/>
</dbReference>
<evidence type="ECO:0000256" key="4">
    <source>
        <dbReference type="ARBA" id="ARBA00022832"/>
    </source>
</evidence>
<dbReference type="Gene3D" id="3.40.50.12780">
    <property type="entry name" value="N-terminal domain of ligase-like"/>
    <property type="match status" value="1"/>
</dbReference>
<dbReference type="GO" id="GO:0005886">
    <property type="term" value="C:plasma membrane"/>
    <property type="evidence" value="ECO:0007669"/>
    <property type="project" value="TreeGrafter"/>
</dbReference>
<dbReference type="EC" id="6.2.1.3" evidence="6"/>
<dbReference type="GO" id="GO:0004467">
    <property type="term" value="F:long-chain fatty acid-CoA ligase activity"/>
    <property type="evidence" value="ECO:0007669"/>
    <property type="project" value="UniProtKB-EC"/>
</dbReference>
<sequence>MVRTRMITEPDGSLIWTRKGPPMRRTNLKHSTYVESLNSLDRSREAIGFREVIDERVNLDEEGNPLMVDGKIIKKVVLGDHYKWLTVGEVLDKVESIAKGLYDMGIRSNDRVVIYAEASPNWFFCSLALAKLGATLVTLYSNLGNSGVMYGINQTKSQYVITTEELKNKLLTFSDKMPNLKNIIYMKSVSSSAKDDGLQSTNDSIKIRSLDETESIGSKMVDHKFQYPKPDDIALIMYTSGTTSLPKAVMITHKQLLANMKSMTVLAEDNNFDLENSTLGSFLPLAHIFGYVFNIYMFINGSRVGFATPFTLLNSSPAHVPGQIGDLRLLNPNAIIVVPLVLERFQKEIYAKLNQRGFLAAPLFTYFMDYKIRWLARGYDTPIINKLICDKISSEFGGRLEWIGCGGAALHSQIQAFSKAALKVKVLNAYGCTETCAGVYSMLADDLTIGNCGTPFEGVYAKLIDWPEGGYTTKDQPNPRGELVVGGDTVANGYFKMPEETDEAFKDENGTRWFFTGDIGEVDRVTGAIKIIDRKKDLSKLANGEYISLGKVESGLRSSRYIENICICTNMFSNQLVALISPNRKVLRELGKSLNKGHMSKAEMCKDEEITQIILDSIKQTGTRADLKDKEIPVRITLTPEEWTPDNNLLTAAFKLKRKNVYEFYSDDIQRMFNSLN</sequence>
<dbReference type="GO" id="GO:0005811">
    <property type="term" value="C:lipid droplet"/>
    <property type="evidence" value="ECO:0007669"/>
    <property type="project" value="TreeGrafter"/>
</dbReference>
<dbReference type="PANTHER" id="PTHR43272:SF83">
    <property type="entry name" value="ACYL-COA SYNTHETASE LONG-CHAIN, ISOFORM J"/>
    <property type="match status" value="1"/>
</dbReference>
<organism evidence="9 10">
    <name type="scientific">Blomia tropicalis</name>
    <name type="common">Mite</name>
    <dbReference type="NCBI Taxonomy" id="40697"/>
    <lineage>
        <taxon>Eukaryota</taxon>
        <taxon>Metazoa</taxon>
        <taxon>Ecdysozoa</taxon>
        <taxon>Arthropoda</taxon>
        <taxon>Chelicerata</taxon>
        <taxon>Arachnida</taxon>
        <taxon>Acari</taxon>
        <taxon>Acariformes</taxon>
        <taxon>Sarcoptiformes</taxon>
        <taxon>Astigmata</taxon>
        <taxon>Glycyphagoidea</taxon>
        <taxon>Echimyopodidae</taxon>
        <taxon>Blomia</taxon>
    </lineage>
</organism>
<dbReference type="Proteomes" id="UP001142055">
    <property type="component" value="Chromosome 2"/>
</dbReference>
<evidence type="ECO:0000256" key="7">
    <source>
        <dbReference type="ARBA" id="ARBA00036813"/>
    </source>
</evidence>
<proteinExistence type="inferred from homology"/>
<evidence type="ECO:0000256" key="5">
    <source>
        <dbReference type="ARBA" id="ARBA00022840"/>
    </source>
</evidence>
<dbReference type="PANTHER" id="PTHR43272">
    <property type="entry name" value="LONG-CHAIN-FATTY-ACID--COA LIGASE"/>
    <property type="match status" value="1"/>
</dbReference>
<dbReference type="PROSITE" id="PS00455">
    <property type="entry name" value="AMP_BINDING"/>
    <property type="match status" value="1"/>
</dbReference>